<organism evidence="2">
    <name type="scientific">Eremomyces bilateralis CBS 781.70</name>
    <dbReference type="NCBI Taxonomy" id="1392243"/>
    <lineage>
        <taxon>Eukaryota</taxon>
        <taxon>Fungi</taxon>
        <taxon>Dikarya</taxon>
        <taxon>Ascomycota</taxon>
        <taxon>Pezizomycotina</taxon>
        <taxon>Dothideomycetes</taxon>
        <taxon>Dothideomycetes incertae sedis</taxon>
        <taxon>Eremomycetales</taxon>
        <taxon>Eremomycetaceae</taxon>
        <taxon>Eremomyces</taxon>
    </lineage>
</organism>
<reference evidence="4" key="3">
    <citation type="submission" date="2025-04" db="UniProtKB">
        <authorList>
            <consortium name="RefSeq"/>
        </authorList>
    </citation>
    <scope>IDENTIFICATION</scope>
    <source>
        <strain evidence="4">CBS 781.70</strain>
    </source>
</reference>
<dbReference type="Proteomes" id="UP000504638">
    <property type="component" value="Unplaced"/>
</dbReference>
<feature type="transmembrane region" description="Helical" evidence="1">
    <location>
        <begin position="61"/>
        <end position="82"/>
    </location>
</feature>
<dbReference type="GeneID" id="54414360"/>
<protein>
    <submittedName>
        <fullName evidence="2 4">Uncharacterized protein</fullName>
    </submittedName>
</protein>
<reference evidence="4" key="2">
    <citation type="submission" date="2020-04" db="EMBL/GenBank/DDBJ databases">
        <authorList>
            <consortium name="NCBI Genome Project"/>
        </authorList>
    </citation>
    <scope>NUCLEOTIDE SEQUENCE</scope>
    <source>
        <strain evidence="4">CBS 781.70</strain>
    </source>
</reference>
<proteinExistence type="predicted"/>
<keyword evidence="3" id="KW-1185">Reference proteome</keyword>
<keyword evidence="1" id="KW-1133">Transmembrane helix</keyword>
<evidence type="ECO:0000313" key="4">
    <source>
        <dbReference type="RefSeq" id="XP_033538310.1"/>
    </source>
</evidence>
<reference evidence="2 4" key="1">
    <citation type="submission" date="2020-01" db="EMBL/GenBank/DDBJ databases">
        <authorList>
            <consortium name="DOE Joint Genome Institute"/>
            <person name="Haridas S."/>
            <person name="Albert R."/>
            <person name="Binder M."/>
            <person name="Bloem J."/>
            <person name="Labutti K."/>
            <person name="Salamov A."/>
            <person name="Andreopoulos B."/>
            <person name="Baker S.E."/>
            <person name="Barry K."/>
            <person name="Bills G."/>
            <person name="Bluhm B.H."/>
            <person name="Cannon C."/>
            <person name="Castanera R."/>
            <person name="Culley D.E."/>
            <person name="Daum C."/>
            <person name="Ezra D."/>
            <person name="Gonzalez J.B."/>
            <person name="Henrissat B."/>
            <person name="Kuo A."/>
            <person name="Liang C."/>
            <person name="Lipzen A."/>
            <person name="Lutzoni F."/>
            <person name="Magnuson J."/>
            <person name="Mondo S."/>
            <person name="Nolan M."/>
            <person name="Ohm R."/>
            <person name="Pangilinan J."/>
            <person name="Park H.-J."/>
            <person name="Ramirez L."/>
            <person name="Alfaro M."/>
            <person name="Sun H."/>
            <person name="Tritt A."/>
            <person name="Yoshinaga Y."/>
            <person name="Zwiers L.-H."/>
            <person name="Turgeon B.G."/>
            <person name="Goodwin S.B."/>
            <person name="Spatafora J.W."/>
            <person name="Crous P.W."/>
            <person name="Grigoriev I.V."/>
        </authorList>
    </citation>
    <scope>NUCLEOTIDE SEQUENCE</scope>
    <source>
        <strain evidence="2 4">CBS 781.70</strain>
    </source>
</reference>
<gene>
    <name evidence="2 4" type="ORF">P152DRAFT_133471</name>
</gene>
<dbReference type="EMBL" id="ML975150">
    <property type="protein sequence ID" value="KAF1816679.1"/>
    <property type="molecule type" value="Genomic_DNA"/>
</dbReference>
<dbReference type="RefSeq" id="XP_033538310.1">
    <property type="nucleotide sequence ID" value="XM_033673790.1"/>
</dbReference>
<accession>A0A6G1GFM5</accession>
<sequence length="132" mass="14397">MGKEMVASGRNGMGFKSHAEIGGGSEIPMRDEGTWTLSVSLDSTSYFSSPTVMIIADSYSPLWLCFVFALASVGTAYSRVILSYTGQYSANYHPSNPFAWRLLPGIIIGKGKRLKTGFIDMPLCLGTYCNYI</sequence>
<keyword evidence="1" id="KW-0812">Transmembrane</keyword>
<evidence type="ECO:0000256" key="1">
    <source>
        <dbReference type="SAM" id="Phobius"/>
    </source>
</evidence>
<dbReference type="AlphaFoldDB" id="A0A6G1GFM5"/>
<evidence type="ECO:0000313" key="2">
    <source>
        <dbReference type="EMBL" id="KAF1816679.1"/>
    </source>
</evidence>
<evidence type="ECO:0000313" key="3">
    <source>
        <dbReference type="Proteomes" id="UP000504638"/>
    </source>
</evidence>
<keyword evidence="1" id="KW-0472">Membrane</keyword>
<name>A0A6G1GFM5_9PEZI</name>